<keyword evidence="2" id="KW-0378">Hydrolase</keyword>
<protein>
    <submittedName>
        <fullName evidence="3">Nucleoside triphosphatase</fullName>
    </submittedName>
</protein>
<reference evidence="3 4" key="1">
    <citation type="submission" date="2020-08" db="EMBL/GenBank/DDBJ databases">
        <title>Genome sequence of Weissella diestrammenae KACC 16890T.</title>
        <authorList>
            <person name="Hyun D.-W."/>
            <person name="Bae J.-W."/>
        </authorList>
    </citation>
    <scope>NUCLEOTIDE SEQUENCE [LARGE SCALE GENOMIC DNA]</scope>
    <source>
        <strain evidence="3 4">KACC 16890</strain>
    </source>
</reference>
<evidence type="ECO:0000313" key="4">
    <source>
        <dbReference type="Proteomes" id="UP000515800"/>
    </source>
</evidence>
<dbReference type="KEGG" id="wdi:H9L19_07615"/>
<dbReference type="SUPFAM" id="SSF52972">
    <property type="entry name" value="ITPase-like"/>
    <property type="match status" value="1"/>
</dbReference>
<dbReference type="PANTHER" id="PTHR11067:SF9">
    <property type="entry name" value="INOSINE TRIPHOSPHATE PYROPHOSPHATASE"/>
    <property type="match status" value="1"/>
</dbReference>
<keyword evidence="4" id="KW-1185">Reference proteome</keyword>
<dbReference type="EMBL" id="CP060724">
    <property type="protein sequence ID" value="QNN75222.1"/>
    <property type="molecule type" value="Genomic_DNA"/>
</dbReference>
<dbReference type="PANTHER" id="PTHR11067">
    <property type="entry name" value="INOSINE TRIPHOSPHATE PYROPHOSPHATASE/HAM1 PROTEIN"/>
    <property type="match status" value="1"/>
</dbReference>
<evidence type="ECO:0000313" key="3">
    <source>
        <dbReference type="EMBL" id="QNN75222.1"/>
    </source>
</evidence>
<sequence>MTRVVIASNNTHKTKEILQYLQLFKITAVNYRDLHARIEFPVETTDNMKVNAAQKSSAIHQLLPDEFVLADDSALFVPAIPDHFGVTTMREFKSQQLKTDSEINRYVLAQLLPGTSRKAYLAAYFTLITPQNDYVEITTTGGESLAMAPRGNESGLDAIVMAENGLTLAEMSIAERIHYSHRGRAVIKLHQYLVNHTEWPKS</sequence>
<gene>
    <name evidence="3" type="ORF">H9L19_07615</name>
</gene>
<evidence type="ECO:0000256" key="1">
    <source>
        <dbReference type="ARBA" id="ARBA00008023"/>
    </source>
</evidence>
<comment type="similarity">
    <text evidence="1">Belongs to the HAM1 NTPase family.</text>
</comment>
<organism evidence="3 4">
    <name type="scientific">Weissella diestrammenae</name>
    <dbReference type="NCBI Taxonomy" id="1162633"/>
    <lineage>
        <taxon>Bacteria</taxon>
        <taxon>Bacillati</taxon>
        <taxon>Bacillota</taxon>
        <taxon>Bacilli</taxon>
        <taxon>Lactobacillales</taxon>
        <taxon>Lactobacillaceae</taxon>
        <taxon>Weissella</taxon>
    </lineage>
</organism>
<proteinExistence type="inferred from homology"/>
<dbReference type="Proteomes" id="UP000515800">
    <property type="component" value="Chromosome"/>
</dbReference>
<dbReference type="GO" id="GO:0047429">
    <property type="term" value="F:nucleoside triphosphate diphosphatase activity"/>
    <property type="evidence" value="ECO:0007669"/>
    <property type="project" value="InterPro"/>
</dbReference>
<evidence type="ECO:0000256" key="2">
    <source>
        <dbReference type="ARBA" id="ARBA00022801"/>
    </source>
</evidence>
<dbReference type="Pfam" id="PF01725">
    <property type="entry name" value="Ham1p_like"/>
    <property type="match status" value="1"/>
</dbReference>
<accession>A0A7G9T547</accession>
<dbReference type="InterPro" id="IPR002637">
    <property type="entry name" value="RdgB/HAM1"/>
</dbReference>
<dbReference type="InterPro" id="IPR029001">
    <property type="entry name" value="ITPase-like_fam"/>
</dbReference>
<dbReference type="RefSeq" id="WP_187529056.1">
    <property type="nucleotide sequence ID" value="NZ_CP060724.1"/>
</dbReference>
<dbReference type="AlphaFoldDB" id="A0A7G9T547"/>
<dbReference type="GO" id="GO:0009143">
    <property type="term" value="P:nucleoside triphosphate catabolic process"/>
    <property type="evidence" value="ECO:0007669"/>
    <property type="project" value="InterPro"/>
</dbReference>
<dbReference type="GO" id="GO:0005737">
    <property type="term" value="C:cytoplasm"/>
    <property type="evidence" value="ECO:0007669"/>
    <property type="project" value="TreeGrafter"/>
</dbReference>
<name>A0A7G9T547_9LACO</name>
<dbReference type="Gene3D" id="3.90.950.10">
    <property type="match status" value="1"/>
</dbReference>